<sequence>MHTHEFKRHFVDFVPLDALMALRVATKGWNAAADALMDEGVESSTIMVHDGKDISMLEALPQYERRKLFTRVIFLLNITKVGDYAYAAAPSLVVVVIPEGVESIGVRAFKGCHSLTSVSFPRTLKLICQLAALYCTSLENVDLLHTNLQELGQQAFSQCYELKSTTIPDSLQTLGDHVFLNCFKLVPSNIWPGNEDAVVAHLRSKQQQREAERIIQEKKQQQREVERIIKEKKQQQNDARVKMLQQR</sequence>
<dbReference type="InterPro" id="IPR053139">
    <property type="entry name" value="Surface_bspA-like"/>
</dbReference>
<feature type="coiled-coil region" evidence="1">
    <location>
        <begin position="204"/>
        <end position="238"/>
    </location>
</feature>
<dbReference type="AlphaFoldDB" id="A0A9W7B2Y2"/>
<organism evidence="2 3">
    <name type="scientific">Triparma laevis f. inornata</name>
    <dbReference type="NCBI Taxonomy" id="1714386"/>
    <lineage>
        <taxon>Eukaryota</taxon>
        <taxon>Sar</taxon>
        <taxon>Stramenopiles</taxon>
        <taxon>Ochrophyta</taxon>
        <taxon>Bolidophyceae</taxon>
        <taxon>Parmales</taxon>
        <taxon>Triparmaceae</taxon>
        <taxon>Triparma</taxon>
    </lineage>
</organism>
<reference evidence="3" key="1">
    <citation type="journal article" date="2023" name="Commun. Biol.">
        <title>Genome analysis of Parmales, the sister group of diatoms, reveals the evolutionary specialization of diatoms from phago-mixotrophs to photoautotrophs.</title>
        <authorList>
            <person name="Ban H."/>
            <person name="Sato S."/>
            <person name="Yoshikawa S."/>
            <person name="Yamada K."/>
            <person name="Nakamura Y."/>
            <person name="Ichinomiya M."/>
            <person name="Sato N."/>
            <person name="Blanc-Mathieu R."/>
            <person name="Endo H."/>
            <person name="Kuwata A."/>
            <person name="Ogata H."/>
        </authorList>
    </citation>
    <scope>NUCLEOTIDE SEQUENCE [LARGE SCALE GENOMIC DNA]</scope>
</reference>
<dbReference type="Proteomes" id="UP001162640">
    <property type="component" value="Unassembled WGS sequence"/>
</dbReference>
<evidence type="ECO:0000313" key="3">
    <source>
        <dbReference type="Proteomes" id="UP001162640"/>
    </source>
</evidence>
<dbReference type="PANTHER" id="PTHR45661">
    <property type="entry name" value="SURFACE ANTIGEN"/>
    <property type="match status" value="1"/>
</dbReference>
<gene>
    <name evidence="2" type="ORF">TL16_g08424</name>
</gene>
<dbReference type="EMBL" id="BLQM01000277">
    <property type="protein sequence ID" value="GMH80152.1"/>
    <property type="molecule type" value="Genomic_DNA"/>
</dbReference>
<protein>
    <recommendedName>
        <fullName evidence="4">Leucine rich repeats-containing protein</fullName>
    </recommendedName>
</protein>
<dbReference type="SUPFAM" id="SSF52058">
    <property type="entry name" value="L domain-like"/>
    <property type="match status" value="1"/>
</dbReference>
<name>A0A9W7B2Y2_9STRA</name>
<proteinExistence type="predicted"/>
<evidence type="ECO:0000256" key="1">
    <source>
        <dbReference type="SAM" id="Coils"/>
    </source>
</evidence>
<comment type="caution">
    <text evidence="2">The sequence shown here is derived from an EMBL/GenBank/DDBJ whole genome shotgun (WGS) entry which is preliminary data.</text>
</comment>
<evidence type="ECO:0000313" key="2">
    <source>
        <dbReference type="EMBL" id="GMH80152.1"/>
    </source>
</evidence>
<dbReference type="Pfam" id="PF13306">
    <property type="entry name" value="LRR_5"/>
    <property type="match status" value="1"/>
</dbReference>
<keyword evidence="1" id="KW-0175">Coiled coil</keyword>
<accession>A0A9W7B2Y2</accession>
<dbReference type="InterPro" id="IPR032675">
    <property type="entry name" value="LRR_dom_sf"/>
</dbReference>
<dbReference type="Gene3D" id="3.80.10.10">
    <property type="entry name" value="Ribonuclease Inhibitor"/>
    <property type="match status" value="1"/>
</dbReference>
<dbReference type="PANTHER" id="PTHR45661:SF3">
    <property type="entry name" value="IG-LIKE DOMAIN-CONTAINING PROTEIN"/>
    <property type="match status" value="1"/>
</dbReference>
<dbReference type="InterPro" id="IPR026906">
    <property type="entry name" value="LRR_5"/>
</dbReference>
<evidence type="ECO:0008006" key="4">
    <source>
        <dbReference type="Google" id="ProtNLM"/>
    </source>
</evidence>